<gene>
    <name evidence="3" type="ORF">HRbin22_02130</name>
</gene>
<dbReference type="EMBL" id="BEHY01000076">
    <property type="protein sequence ID" value="GBD09868.1"/>
    <property type="molecule type" value="Genomic_DNA"/>
</dbReference>
<feature type="region of interest" description="Disordered" evidence="1">
    <location>
        <begin position="122"/>
        <end position="152"/>
    </location>
</feature>
<keyword evidence="2" id="KW-0472">Membrane</keyword>
<feature type="transmembrane region" description="Helical" evidence="2">
    <location>
        <begin position="24"/>
        <end position="43"/>
    </location>
</feature>
<evidence type="ECO:0000313" key="3">
    <source>
        <dbReference type="EMBL" id="GBD09868.1"/>
    </source>
</evidence>
<evidence type="ECO:0000256" key="1">
    <source>
        <dbReference type="SAM" id="MobiDB-lite"/>
    </source>
</evidence>
<keyword evidence="2" id="KW-0812">Transmembrane</keyword>
<proteinExistence type="predicted"/>
<dbReference type="Proteomes" id="UP000236642">
    <property type="component" value="Unassembled WGS sequence"/>
</dbReference>
<reference evidence="4" key="1">
    <citation type="submission" date="2017-09" db="EMBL/GenBank/DDBJ databases">
        <title>Metaegenomics of thermophilic ammonia-oxidizing enrichment culture.</title>
        <authorList>
            <person name="Kato S."/>
            <person name="Suzuki K."/>
        </authorList>
    </citation>
    <scope>NUCLEOTIDE SEQUENCE [LARGE SCALE GENOMIC DNA]</scope>
</reference>
<evidence type="ECO:0000313" key="4">
    <source>
        <dbReference type="Proteomes" id="UP000236642"/>
    </source>
</evidence>
<accession>A0A2H5Y916</accession>
<comment type="caution">
    <text evidence="3">The sequence shown here is derived from an EMBL/GenBank/DDBJ whole genome shotgun (WGS) entry which is preliminary data.</text>
</comment>
<sequence length="163" mass="18262">MGCYRINPLTLRIHWQKRFLRGGWVLLLAPLLLLLGFGGWTLISEEERSSRRPPTPEWVDPQGRVDLSRFPTRIGVVDSTGQHVGWIDLREEPFWLVPPPPGTPAPCRYKVRDDQGRLIGYLSSGPDGETGSTQTHGIAPEPMRASSHCPGPLQFYPLSTIEP</sequence>
<organism evidence="3 4">
    <name type="scientific">Candidatus Thermoflexus japonica</name>
    <dbReference type="NCBI Taxonomy" id="2035417"/>
    <lineage>
        <taxon>Bacteria</taxon>
        <taxon>Bacillati</taxon>
        <taxon>Chloroflexota</taxon>
        <taxon>Thermoflexia</taxon>
        <taxon>Thermoflexales</taxon>
        <taxon>Thermoflexaceae</taxon>
        <taxon>Thermoflexus</taxon>
    </lineage>
</organism>
<keyword evidence="2" id="KW-1133">Transmembrane helix</keyword>
<protein>
    <submittedName>
        <fullName evidence="3">Uncharacterized protein</fullName>
    </submittedName>
</protein>
<dbReference type="AlphaFoldDB" id="A0A2H5Y916"/>
<evidence type="ECO:0000256" key="2">
    <source>
        <dbReference type="SAM" id="Phobius"/>
    </source>
</evidence>
<name>A0A2H5Y916_9CHLR</name>